<evidence type="ECO:0000256" key="1">
    <source>
        <dbReference type="ARBA" id="ARBA00004741"/>
    </source>
</evidence>
<dbReference type="EMBL" id="JAAEEH010000013">
    <property type="protein sequence ID" value="NDL67348.1"/>
    <property type="molecule type" value="Genomic_DNA"/>
</dbReference>
<dbReference type="PIRSF" id="PIRSF001500">
    <property type="entry name" value="Chor_mut_pdt_Ppr"/>
    <property type="match status" value="1"/>
</dbReference>
<feature type="domain" description="Prephenate dehydratase" evidence="10">
    <location>
        <begin position="11"/>
        <end position="189"/>
    </location>
</feature>
<keyword evidence="4" id="KW-0028">Amino-acid biosynthesis</keyword>
<dbReference type="GO" id="GO:0009094">
    <property type="term" value="P:L-phenylalanine biosynthetic process"/>
    <property type="evidence" value="ECO:0007669"/>
    <property type="project" value="UniProtKB-UniPathway"/>
</dbReference>
<dbReference type="PROSITE" id="PS51671">
    <property type="entry name" value="ACT"/>
    <property type="match status" value="1"/>
</dbReference>
<evidence type="ECO:0000256" key="5">
    <source>
        <dbReference type="ARBA" id="ARBA00023141"/>
    </source>
</evidence>
<evidence type="ECO:0000259" key="10">
    <source>
        <dbReference type="PROSITE" id="PS51171"/>
    </source>
</evidence>
<dbReference type="GO" id="GO:0005737">
    <property type="term" value="C:cytoplasm"/>
    <property type="evidence" value="ECO:0007669"/>
    <property type="project" value="TreeGrafter"/>
</dbReference>
<comment type="pathway">
    <text evidence="1">Amino-acid biosynthesis; L-phenylalanine biosynthesis; phenylpyruvate from prephenate: step 1/1.</text>
</comment>
<gene>
    <name evidence="12" type="ORF">GXN74_06295</name>
</gene>
<dbReference type="InterPro" id="IPR002912">
    <property type="entry name" value="ACT_dom"/>
</dbReference>
<dbReference type="Pfam" id="PF01842">
    <property type="entry name" value="ACT"/>
    <property type="match status" value="1"/>
</dbReference>
<dbReference type="Proteomes" id="UP000461585">
    <property type="component" value="Unassembled WGS sequence"/>
</dbReference>
<dbReference type="EC" id="4.2.1.51" evidence="2"/>
<evidence type="ECO:0000313" key="12">
    <source>
        <dbReference type="EMBL" id="NDL67348.1"/>
    </source>
</evidence>
<dbReference type="InterPro" id="IPR008242">
    <property type="entry name" value="Chor_mutase/pphenate_deHydtase"/>
</dbReference>
<keyword evidence="13" id="KW-1185">Reference proteome</keyword>
<feature type="site" description="Essential for prephenate dehydratase activity" evidence="9">
    <location>
        <position position="182"/>
    </location>
</feature>
<dbReference type="InterPro" id="IPR001086">
    <property type="entry name" value="Preph_deHydtase"/>
</dbReference>
<dbReference type="GO" id="GO:0004664">
    <property type="term" value="F:prephenate dehydratase activity"/>
    <property type="evidence" value="ECO:0007669"/>
    <property type="project" value="UniProtKB-EC"/>
</dbReference>
<dbReference type="RefSeq" id="WP_162370072.1">
    <property type="nucleotide sequence ID" value="NZ_JAAEEH010000013.1"/>
</dbReference>
<organism evidence="12 13">
    <name type="scientific">Anaerotalea alkaliphila</name>
    <dbReference type="NCBI Taxonomy" id="2662126"/>
    <lineage>
        <taxon>Bacteria</taxon>
        <taxon>Bacillati</taxon>
        <taxon>Bacillota</taxon>
        <taxon>Clostridia</taxon>
        <taxon>Eubacteriales</taxon>
        <taxon>Anaerotalea</taxon>
    </lineage>
</organism>
<dbReference type="UniPathway" id="UPA00121">
    <property type="reaction ID" value="UER00345"/>
</dbReference>
<dbReference type="SUPFAM" id="SSF55021">
    <property type="entry name" value="ACT-like"/>
    <property type="match status" value="1"/>
</dbReference>
<comment type="caution">
    <text evidence="12">The sequence shown here is derived from an EMBL/GenBank/DDBJ whole genome shotgun (WGS) entry which is preliminary data.</text>
</comment>
<evidence type="ECO:0000256" key="9">
    <source>
        <dbReference type="PIRSR" id="PIRSR001500-2"/>
    </source>
</evidence>
<dbReference type="AlphaFoldDB" id="A0A7X5HVE2"/>
<keyword evidence="7" id="KW-0456">Lyase</keyword>
<evidence type="ECO:0000256" key="7">
    <source>
        <dbReference type="ARBA" id="ARBA00023239"/>
    </source>
</evidence>
<reference evidence="12 13" key="1">
    <citation type="submission" date="2020-01" db="EMBL/GenBank/DDBJ databases">
        <title>Anaeroalcalibacter tamaniensis gen. nov., sp. nov., moderately halophilic strictly anaerobic fermenter bacterium from mud volcano of Taman peninsula.</title>
        <authorList>
            <person name="Frolova A."/>
            <person name="Merkel A.Y."/>
            <person name="Slobodkin A.I."/>
        </authorList>
    </citation>
    <scope>NUCLEOTIDE SEQUENCE [LARGE SCALE GENOMIC DNA]</scope>
    <source>
        <strain evidence="12 13">F-3ap</strain>
    </source>
</reference>
<dbReference type="Pfam" id="PF00800">
    <property type="entry name" value="PDT"/>
    <property type="match status" value="1"/>
</dbReference>
<protein>
    <recommendedName>
        <fullName evidence="3">Prephenate dehydratase</fullName>
        <ecNumber evidence="2">4.2.1.51</ecNumber>
    </recommendedName>
</protein>
<evidence type="ECO:0000256" key="3">
    <source>
        <dbReference type="ARBA" id="ARBA00021872"/>
    </source>
</evidence>
<evidence type="ECO:0000256" key="4">
    <source>
        <dbReference type="ARBA" id="ARBA00022605"/>
    </source>
</evidence>
<keyword evidence="6" id="KW-0584">Phenylalanine biosynthesis</keyword>
<evidence type="ECO:0000313" key="13">
    <source>
        <dbReference type="Proteomes" id="UP000461585"/>
    </source>
</evidence>
<dbReference type="PANTHER" id="PTHR21022:SF19">
    <property type="entry name" value="PREPHENATE DEHYDRATASE-RELATED"/>
    <property type="match status" value="1"/>
</dbReference>
<dbReference type="CDD" id="cd04905">
    <property type="entry name" value="ACT_CM-PDT"/>
    <property type="match status" value="1"/>
</dbReference>
<proteinExistence type="predicted"/>
<feature type="domain" description="ACT" evidence="11">
    <location>
        <begin position="207"/>
        <end position="282"/>
    </location>
</feature>
<name>A0A7X5HVE2_9FIRM</name>
<comment type="catalytic activity">
    <reaction evidence="8">
        <text>prephenate + H(+) = 3-phenylpyruvate + CO2 + H2O</text>
        <dbReference type="Rhea" id="RHEA:21648"/>
        <dbReference type="ChEBI" id="CHEBI:15377"/>
        <dbReference type="ChEBI" id="CHEBI:15378"/>
        <dbReference type="ChEBI" id="CHEBI:16526"/>
        <dbReference type="ChEBI" id="CHEBI:18005"/>
        <dbReference type="ChEBI" id="CHEBI:29934"/>
        <dbReference type="EC" id="4.2.1.51"/>
    </reaction>
</comment>
<evidence type="ECO:0000259" key="11">
    <source>
        <dbReference type="PROSITE" id="PS51671"/>
    </source>
</evidence>
<sequence>MVEQREEGKGCMAILGPENTFSDVAADFYRRKAGLQLEKKYYGTMKKVIQAVGETCDYGILPIENAIDGYVQVVLDLLPEYPVRIINEVRLPIHFAFVANAPDLDQVHTIHVQFKSKNQCVNFLERFEGKHFVVTESNGISYDNILQGRPGEGAVVPMHMLGDPIAFPTMVPYIEDVSNNETRFVVLAREGKEDLPRVLGGAYKTSLMVVDENDEPGLLAAVLLEFSRHRLNLTSIISRPTKKRLGQYYFFMDIEGDYHREERIREAVAQVNKSVKALVLGSYSTVE</sequence>
<evidence type="ECO:0000256" key="8">
    <source>
        <dbReference type="ARBA" id="ARBA00047848"/>
    </source>
</evidence>
<dbReference type="InterPro" id="IPR045865">
    <property type="entry name" value="ACT-like_dom_sf"/>
</dbReference>
<keyword evidence="5" id="KW-0057">Aromatic amino acid biosynthesis</keyword>
<dbReference type="PROSITE" id="PS51171">
    <property type="entry name" value="PREPHENATE_DEHYDR_3"/>
    <property type="match status" value="1"/>
</dbReference>
<evidence type="ECO:0000256" key="6">
    <source>
        <dbReference type="ARBA" id="ARBA00023222"/>
    </source>
</evidence>
<dbReference type="Gene3D" id="3.40.190.10">
    <property type="entry name" value="Periplasmic binding protein-like II"/>
    <property type="match status" value="2"/>
</dbReference>
<accession>A0A7X5HVE2</accession>
<dbReference type="Gene3D" id="3.30.70.260">
    <property type="match status" value="1"/>
</dbReference>
<dbReference type="SUPFAM" id="SSF53850">
    <property type="entry name" value="Periplasmic binding protein-like II"/>
    <property type="match status" value="1"/>
</dbReference>
<dbReference type="PANTHER" id="PTHR21022">
    <property type="entry name" value="PREPHENATE DEHYDRATASE P PROTEIN"/>
    <property type="match status" value="1"/>
</dbReference>
<evidence type="ECO:0000256" key="2">
    <source>
        <dbReference type="ARBA" id="ARBA00013147"/>
    </source>
</evidence>